<evidence type="ECO:0000256" key="1">
    <source>
        <dbReference type="SAM" id="Phobius"/>
    </source>
</evidence>
<proteinExistence type="predicted"/>
<evidence type="ECO:0000313" key="3">
    <source>
        <dbReference type="Proteomes" id="UP000256977"/>
    </source>
</evidence>
<feature type="transmembrane region" description="Helical" evidence="1">
    <location>
        <begin position="119"/>
        <end position="139"/>
    </location>
</feature>
<reference evidence="2 3" key="1">
    <citation type="submission" date="2018-07" db="EMBL/GenBank/DDBJ databases">
        <title>Genomic Encyclopedia of Type Strains, Phase III (KMG-III): the genomes of soil and plant-associated and newly described type strains.</title>
        <authorList>
            <person name="Whitman W."/>
        </authorList>
    </citation>
    <scope>NUCLEOTIDE SEQUENCE [LARGE SCALE GENOMIC DNA]</scope>
    <source>
        <strain evidence="2 3">CECT 7287</strain>
    </source>
</reference>
<dbReference type="Proteomes" id="UP000256977">
    <property type="component" value="Unassembled WGS sequence"/>
</dbReference>
<sequence>MKRASTLFLKITVFLMGLPPLALCVAVILSLVSGNNEQFPGKMYPADAGFFVAIIPYYIALYQAYKLLGYIDKNVAFSELSVQALKKIKYCGFSICLIFLAMEPYLYMMAEQDDAPGLIVLGLVVAFASFVIAAFAAVLERLLKDAINIKSENELTV</sequence>
<keyword evidence="1" id="KW-1133">Transmembrane helix</keyword>
<dbReference type="AlphaFoldDB" id="A0A3D9IU94"/>
<feature type="transmembrane region" description="Helical" evidence="1">
    <location>
        <begin position="88"/>
        <end position="107"/>
    </location>
</feature>
<keyword evidence="3" id="KW-1185">Reference proteome</keyword>
<dbReference type="InterPro" id="IPR021354">
    <property type="entry name" value="DUF2975"/>
</dbReference>
<protein>
    <submittedName>
        <fullName evidence="2">DUF2975 family protein</fullName>
    </submittedName>
</protein>
<accession>A0A3D9IU94</accession>
<dbReference type="OrthoDB" id="1100174at2"/>
<feature type="transmembrane region" description="Helical" evidence="1">
    <location>
        <begin position="48"/>
        <end position="68"/>
    </location>
</feature>
<organism evidence="2 3">
    <name type="scientific">Cohnella phaseoli</name>
    <dbReference type="NCBI Taxonomy" id="456490"/>
    <lineage>
        <taxon>Bacteria</taxon>
        <taxon>Bacillati</taxon>
        <taxon>Bacillota</taxon>
        <taxon>Bacilli</taxon>
        <taxon>Bacillales</taxon>
        <taxon>Paenibacillaceae</taxon>
        <taxon>Cohnella</taxon>
    </lineage>
</organism>
<dbReference type="Pfam" id="PF11188">
    <property type="entry name" value="DUF2975"/>
    <property type="match status" value="1"/>
</dbReference>
<dbReference type="RefSeq" id="WP_116062995.1">
    <property type="nucleotide sequence ID" value="NZ_QRDZ01000020.1"/>
</dbReference>
<evidence type="ECO:0000313" key="2">
    <source>
        <dbReference type="EMBL" id="RED65330.1"/>
    </source>
</evidence>
<keyword evidence="1" id="KW-0472">Membrane</keyword>
<gene>
    <name evidence="2" type="ORF">DFP98_12079</name>
</gene>
<dbReference type="EMBL" id="QRDZ01000020">
    <property type="protein sequence ID" value="RED65330.1"/>
    <property type="molecule type" value="Genomic_DNA"/>
</dbReference>
<name>A0A3D9IU94_9BACL</name>
<keyword evidence="1" id="KW-0812">Transmembrane</keyword>
<comment type="caution">
    <text evidence="2">The sequence shown here is derived from an EMBL/GenBank/DDBJ whole genome shotgun (WGS) entry which is preliminary data.</text>
</comment>